<reference evidence="1 2" key="1">
    <citation type="submission" date="2018-02" db="EMBL/GenBank/DDBJ databases">
        <title>8 Nocardia nova and 1 Nocardia cyriacigeorgica strain used for evolution to TMP-SMX.</title>
        <authorList>
            <person name="Mehta H."/>
            <person name="Weng J."/>
            <person name="Shamoo Y."/>
        </authorList>
    </citation>
    <scope>NUCLEOTIDE SEQUENCE [LARGE SCALE GENOMIC DNA]</scope>
    <source>
        <strain evidence="1 2">MDA3139</strain>
    </source>
</reference>
<organism evidence="1 2">
    <name type="scientific">Nocardia nova</name>
    <dbReference type="NCBI Taxonomy" id="37330"/>
    <lineage>
        <taxon>Bacteria</taxon>
        <taxon>Bacillati</taxon>
        <taxon>Actinomycetota</taxon>
        <taxon>Actinomycetes</taxon>
        <taxon>Mycobacteriales</taxon>
        <taxon>Nocardiaceae</taxon>
        <taxon>Nocardia</taxon>
    </lineage>
</organism>
<accession>A0A2S6ALM7</accession>
<sequence length="182" mass="20359">MISDSIADLRLPGSPTIEHIDFEALYGYRFADGEGFPASYSAFVRHAGWGRAFGLWLVYPPVRSGCADGLHGRGTQLTKRFRASYRDGETEAFDWMVEPDGHWSLAATLEVFAWSENGDALLWNTASRNTDGEFPIWESRALDSLHYLGADLRQALPLVRERSVSIFGPRPFDVEPLPATHL</sequence>
<dbReference type="Proteomes" id="UP000239874">
    <property type="component" value="Unassembled WGS sequence"/>
</dbReference>
<dbReference type="EMBL" id="PSZC01000016">
    <property type="protein sequence ID" value="PPJ36130.1"/>
    <property type="molecule type" value="Genomic_DNA"/>
</dbReference>
<evidence type="ECO:0000313" key="2">
    <source>
        <dbReference type="Proteomes" id="UP000239874"/>
    </source>
</evidence>
<protein>
    <submittedName>
        <fullName evidence="1">Uncharacterized protein</fullName>
    </submittedName>
</protein>
<dbReference type="AlphaFoldDB" id="A0A2S6ALM7"/>
<comment type="caution">
    <text evidence="1">The sequence shown here is derived from an EMBL/GenBank/DDBJ whole genome shotgun (WGS) entry which is preliminary data.</text>
</comment>
<evidence type="ECO:0000313" key="1">
    <source>
        <dbReference type="EMBL" id="PPJ36130.1"/>
    </source>
</evidence>
<name>A0A2S6ALM7_9NOCA</name>
<dbReference type="OrthoDB" id="8610791at2"/>
<dbReference type="RefSeq" id="WP_104376832.1">
    <property type="nucleotide sequence ID" value="NZ_PSZC01000016.1"/>
</dbReference>
<proteinExistence type="predicted"/>
<gene>
    <name evidence="1" type="ORF">C5E45_22300</name>
</gene>